<keyword evidence="1" id="KW-1185">Reference proteome</keyword>
<name>A0AC58GK36_DANRE</name>
<evidence type="ECO:0000313" key="1">
    <source>
        <dbReference type="Proteomes" id="UP000000437"/>
    </source>
</evidence>
<protein>
    <submittedName>
        <fullName evidence="2">Vacuolar protein sorting-associated protein 4B isoform X1</fullName>
    </submittedName>
</protein>
<dbReference type="Proteomes" id="UP000000437">
    <property type="component" value="Chromosome 2"/>
</dbReference>
<reference evidence="2" key="1">
    <citation type="submission" date="2025-08" db="UniProtKB">
        <authorList>
            <consortium name="RefSeq"/>
        </authorList>
    </citation>
    <scope>IDENTIFICATION</scope>
    <source>
        <strain evidence="2">Tuebingen</strain>
        <tissue evidence="2">Fibroblasts and whole tissue</tissue>
    </source>
</reference>
<dbReference type="RefSeq" id="XP_073770083.1">
    <property type="nucleotide sequence ID" value="XM_073913982.1"/>
</dbReference>
<organism evidence="1 2">
    <name type="scientific">Danio rerio</name>
    <name type="common">Zebrafish</name>
    <name type="synonym">Brachydanio rerio</name>
    <dbReference type="NCBI Taxonomy" id="7955"/>
    <lineage>
        <taxon>Eukaryota</taxon>
        <taxon>Metazoa</taxon>
        <taxon>Chordata</taxon>
        <taxon>Craniata</taxon>
        <taxon>Vertebrata</taxon>
        <taxon>Euteleostomi</taxon>
        <taxon>Actinopterygii</taxon>
        <taxon>Neopterygii</taxon>
        <taxon>Teleostei</taxon>
        <taxon>Ostariophysi</taxon>
        <taxon>Cypriniformes</taxon>
        <taxon>Danionidae</taxon>
        <taxon>Danioninae</taxon>
        <taxon>Danio</taxon>
    </lineage>
</organism>
<proteinExistence type="predicted"/>
<gene>
    <name evidence="2" type="primary">vps4b</name>
    <name evidence="2" type="synonym">ch73-81e6.1</name>
    <name evidence="2" type="synonym">zgc:63682</name>
</gene>
<sequence>MYNPHSRSVGGGNAPIFVGLPNRHKTPEEEEEEVRVDACKTQVPLLRQLIHVFQKAIAIAQKASEEDQAGHFEEAIKSYHHAVKYFLHIIKREPQGKEGNQKIREKCKQYLDRVEELQDYLDKKEATSCCYESKAIDLANKASQEDKAENYEEALRLYQHAVQYFLHVVKYEAQGDKAKQSIRAKCAEYLDRAEKLKEYLKKKEKAPAKPVKESQSNDKGNESDGEEDPEKKKFQNQLSGAIVMEKPNIKWNDVAGLEGAKEALKEAVILPIKFPHLFTGKRTPWRGILLFGPPGTGKSYLAKAVATEANNSTFFSISSSDLVSKWLGESEKLVKSLFTLAREHKPSIIFIDEIDSLCGSRSENESEAARRIKTEFLVQMQGVGNDNEGILVLGATNIPWTLDSAIRRRFEKRIYIPLPEEHARSFMFKLNLGTTPNSLTESDFMTLGKKTDGYSGADISIIVRDALMQPVRKVQSATHFKQVRGPSRSDPNVIVDDLLTPCSPGDPQAKEMTWMEVPGEKLLEPIVSMSDMLRSLSNTKPTVNEQDLEKLKKFTEDFGQEG</sequence>
<accession>A0AC58GK36</accession>
<evidence type="ECO:0000313" key="2">
    <source>
        <dbReference type="RefSeq" id="XP_073770083.1"/>
    </source>
</evidence>